<dbReference type="AlphaFoldDB" id="A0A833H4Z0"/>
<dbReference type="Gene3D" id="3.90.1150.200">
    <property type="match status" value="1"/>
</dbReference>
<dbReference type="SUPFAM" id="SSF159888">
    <property type="entry name" value="YdhG-like"/>
    <property type="match status" value="1"/>
</dbReference>
<name>A0A833H4Z0_9LEPT</name>
<evidence type="ECO:0000313" key="2">
    <source>
        <dbReference type="EMBL" id="KAB2934799.1"/>
    </source>
</evidence>
<gene>
    <name evidence="2" type="ORF">F9K24_03205</name>
</gene>
<feature type="domain" description="YdhG-like" evidence="1">
    <location>
        <begin position="23"/>
        <end position="136"/>
    </location>
</feature>
<comment type="caution">
    <text evidence="2">The sequence shown here is derived from an EMBL/GenBank/DDBJ whole genome shotgun (WGS) entry which is preliminary data.</text>
</comment>
<evidence type="ECO:0000313" key="3">
    <source>
        <dbReference type="Proteomes" id="UP000460298"/>
    </source>
</evidence>
<accession>A0A833H4Z0</accession>
<protein>
    <submittedName>
        <fullName evidence="2">DUF1801 domain-containing protein</fullName>
    </submittedName>
</protein>
<sequence>MKPKASDSSLRVSEYIDALEPDRKEKIERLVTLFKKHLPKGFALDFQYRMIAFVVPHTLYPKGYHVDPKLPLPFINIASQKSHIAVYHMGMYASPDLLRWFTDELKKRNLTIDMGKSCLRFKAKQELPYGLLTELSTKMRPEQWIQIYEQARK</sequence>
<dbReference type="Pfam" id="PF08818">
    <property type="entry name" value="DUF1801"/>
    <property type="match status" value="1"/>
</dbReference>
<evidence type="ECO:0000259" key="1">
    <source>
        <dbReference type="Pfam" id="PF08818"/>
    </source>
</evidence>
<dbReference type="Proteomes" id="UP000460298">
    <property type="component" value="Unassembled WGS sequence"/>
</dbReference>
<dbReference type="InterPro" id="IPR014922">
    <property type="entry name" value="YdhG-like"/>
</dbReference>
<organism evidence="2 3">
    <name type="scientific">Leptonema illini</name>
    <dbReference type="NCBI Taxonomy" id="183"/>
    <lineage>
        <taxon>Bacteria</taxon>
        <taxon>Pseudomonadati</taxon>
        <taxon>Spirochaetota</taxon>
        <taxon>Spirochaetia</taxon>
        <taxon>Leptospirales</taxon>
        <taxon>Leptospiraceae</taxon>
        <taxon>Leptonema</taxon>
    </lineage>
</organism>
<dbReference type="EMBL" id="WBUI01000002">
    <property type="protein sequence ID" value="KAB2934799.1"/>
    <property type="molecule type" value="Genomic_DNA"/>
</dbReference>
<reference evidence="2 3" key="1">
    <citation type="submission" date="2019-10" db="EMBL/GenBank/DDBJ databases">
        <title>Extracellular Electron Transfer in a Candidatus Methanoperedens spp. Enrichment Culture.</title>
        <authorList>
            <person name="Berger S."/>
            <person name="Rangel Shaw D."/>
            <person name="Berben T."/>
            <person name="In 'T Zandt M."/>
            <person name="Frank J."/>
            <person name="Reimann J."/>
            <person name="Jetten M.S.M."/>
            <person name="Welte C.U."/>
        </authorList>
    </citation>
    <scope>NUCLEOTIDE SEQUENCE [LARGE SCALE GENOMIC DNA]</scope>
    <source>
        <strain evidence="2">SB12</strain>
    </source>
</reference>
<proteinExistence type="predicted"/>